<comment type="similarity">
    <text evidence="1">Belongs to the MIX23 family.</text>
</comment>
<name>A0A4E0REI3_FASHE</name>
<reference evidence="4" key="1">
    <citation type="submission" date="2019-03" db="EMBL/GenBank/DDBJ databases">
        <title>Improved annotation for the trematode Fasciola hepatica.</title>
        <authorList>
            <person name="Choi Y.-J."/>
            <person name="Martin J."/>
            <person name="Mitreva M."/>
        </authorList>
    </citation>
    <scope>NUCLEOTIDE SEQUENCE [LARGE SCALE GENOMIC DNA]</scope>
</reference>
<dbReference type="Proteomes" id="UP000230066">
    <property type="component" value="Unassembled WGS sequence"/>
</dbReference>
<dbReference type="PANTHER" id="PTHR31905">
    <property type="entry name" value="COILED-COIL DOMAIN-CONTAINING PROTEIN 58"/>
    <property type="match status" value="1"/>
</dbReference>
<dbReference type="InterPro" id="IPR019171">
    <property type="entry name" value="MIX23"/>
</dbReference>
<sequence length="117" mass="13249">MGADDDSTIPCDDFLQFTKLLGIRRKADDRIRNQLNTLLPTASFAGKVDFKSKCGDFLKEMLSYHEERNNAIKHCVSYAASRLEDLKELQANADPAEKHSVSRSLRKQQLLVILLPN</sequence>
<gene>
    <name evidence="4" type="ORF">D915_009592</name>
</gene>
<evidence type="ECO:0000256" key="3">
    <source>
        <dbReference type="ARBA" id="ARBA00030733"/>
    </source>
</evidence>
<evidence type="ECO:0000313" key="5">
    <source>
        <dbReference type="Proteomes" id="UP000230066"/>
    </source>
</evidence>
<accession>A0A4E0REI3</accession>
<comment type="caution">
    <text evidence="4">The sequence shown here is derived from an EMBL/GenBank/DDBJ whole genome shotgun (WGS) entry which is preliminary data.</text>
</comment>
<evidence type="ECO:0000313" key="4">
    <source>
        <dbReference type="EMBL" id="THD19687.1"/>
    </source>
</evidence>
<proteinExistence type="inferred from homology"/>
<dbReference type="Pfam" id="PF09774">
    <property type="entry name" value="MIX23"/>
    <property type="match status" value="1"/>
</dbReference>
<dbReference type="AlphaFoldDB" id="A0A4E0REI3"/>
<protein>
    <recommendedName>
        <fullName evidence="2">Protein MIX23</fullName>
    </recommendedName>
    <alternativeName>
        <fullName evidence="3">Coiled-coil domain-containing protein 58</fullName>
    </alternativeName>
</protein>
<evidence type="ECO:0000256" key="2">
    <source>
        <dbReference type="ARBA" id="ARBA00024228"/>
    </source>
</evidence>
<keyword evidence="5" id="KW-1185">Reference proteome</keyword>
<dbReference type="GO" id="GO:0005758">
    <property type="term" value="C:mitochondrial intermembrane space"/>
    <property type="evidence" value="ECO:0007669"/>
    <property type="project" value="InterPro"/>
</dbReference>
<dbReference type="EMBL" id="JXXN02005837">
    <property type="protein sequence ID" value="THD19687.1"/>
    <property type="molecule type" value="Genomic_DNA"/>
</dbReference>
<evidence type="ECO:0000256" key="1">
    <source>
        <dbReference type="ARBA" id="ARBA00024204"/>
    </source>
</evidence>
<dbReference type="PANTHER" id="PTHR31905:SF2">
    <property type="entry name" value="PROTEIN MIX23"/>
    <property type="match status" value="1"/>
</dbReference>
<organism evidence="4 5">
    <name type="scientific">Fasciola hepatica</name>
    <name type="common">Liver fluke</name>
    <dbReference type="NCBI Taxonomy" id="6192"/>
    <lineage>
        <taxon>Eukaryota</taxon>
        <taxon>Metazoa</taxon>
        <taxon>Spiralia</taxon>
        <taxon>Lophotrochozoa</taxon>
        <taxon>Platyhelminthes</taxon>
        <taxon>Trematoda</taxon>
        <taxon>Digenea</taxon>
        <taxon>Plagiorchiida</taxon>
        <taxon>Echinostomata</taxon>
        <taxon>Echinostomatoidea</taxon>
        <taxon>Fasciolidae</taxon>
        <taxon>Fasciola</taxon>
    </lineage>
</organism>